<name>A0AA35T3M0_GEOBA</name>
<proteinExistence type="predicted"/>
<dbReference type="Proteomes" id="UP001174909">
    <property type="component" value="Unassembled WGS sequence"/>
</dbReference>
<sequence>MSSWETPGRSARTLAIAAGDLCFGQARRLPGERVGYGARQLRLGDPWPLNQRLGYRVSDLCLGEARRLLCERIGDCARHLGFGDSGLICKRPGYRVSYLRPVTPG</sequence>
<gene>
    <name evidence="1" type="ORF">GBAR_LOCUS22588</name>
</gene>
<reference evidence="1" key="1">
    <citation type="submission" date="2023-03" db="EMBL/GenBank/DDBJ databases">
        <authorList>
            <person name="Steffen K."/>
            <person name="Cardenas P."/>
        </authorList>
    </citation>
    <scope>NUCLEOTIDE SEQUENCE</scope>
</reference>
<protein>
    <submittedName>
        <fullName evidence="1">Uncharacterized protein</fullName>
    </submittedName>
</protein>
<organism evidence="1 2">
    <name type="scientific">Geodia barretti</name>
    <name type="common">Barrett's horny sponge</name>
    <dbReference type="NCBI Taxonomy" id="519541"/>
    <lineage>
        <taxon>Eukaryota</taxon>
        <taxon>Metazoa</taxon>
        <taxon>Porifera</taxon>
        <taxon>Demospongiae</taxon>
        <taxon>Heteroscleromorpha</taxon>
        <taxon>Tetractinellida</taxon>
        <taxon>Astrophorina</taxon>
        <taxon>Geodiidae</taxon>
        <taxon>Geodia</taxon>
    </lineage>
</organism>
<comment type="caution">
    <text evidence="1">The sequence shown here is derived from an EMBL/GenBank/DDBJ whole genome shotgun (WGS) entry which is preliminary data.</text>
</comment>
<dbReference type="EMBL" id="CASHTH010003116">
    <property type="protein sequence ID" value="CAI8040562.1"/>
    <property type="molecule type" value="Genomic_DNA"/>
</dbReference>
<evidence type="ECO:0000313" key="2">
    <source>
        <dbReference type="Proteomes" id="UP001174909"/>
    </source>
</evidence>
<accession>A0AA35T3M0</accession>
<dbReference type="AlphaFoldDB" id="A0AA35T3M0"/>
<keyword evidence="2" id="KW-1185">Reference proteome</keyword>
<evidence type="ECO:0000313" key="1">
    <source>
        <dbReference type="EMBL" id="CAI8040562.1"/>
    </source>
</evidence>